<evidence type="ECO:0000313" key="2">
    <source>
        <dbReference type="Proteomes" id="UP000600588"/>
    </source>
</evidence>
<dbReference type="Proteomes" id="UP000600588">
    <property type="component" value="Unassembled WGS sequence"/>
</dbReference>
<evidence type="ECO:0008006" key="3">
    <source>
        <dbReference type="Google" id="ProtNLM"/>
    </source>
</evidence>
<comment type="caution">
    <text evidence="1">The sequence shown here is derived from an EMBL/GenBank/DDBJ whole genome shotgun (WGS) entry which is preliminary data.</text>
</comment>
<evidence type="ECO:0000313" key="1">
    <source>
        <dbReference type="EMBL" id="MBD0832424.1"/>
    </source>
</evidence>
<organism evidence="1 2">
    <name type="scientific">Aestuariibaculum sediminum</name>
    <dbReference type="NCBI Taxonomy" id="2770637"/>
    <lineage>
        <taxon>Bacteria</taxon>
        <taxon>Pseudomonadati</taxon>
        <taxon>Bacteroidota</taxon>
        <taxon>Flavobacteriia</taxon>
        <taxon>Flavobacteriales</taxon>
        <taxon>Flavobacteriaceae</taxon>
    </lineage>
</organism>
<proteinExistence type="predicted"/>
<dbReference type="RefSeq" id="WP_188230199.1">
    <property type="nucleotide sequence ID" value="NZ_JACVXB010000003.1"/>
</dbReference>
<keyword evidence="2" id="KW-1185">Reference proteome</keyword>
<sequence>MKSNYLQIFFSILFIGFFSESYCQTITINNSTSEAIINKSTVQVSSIETGEPFNYSIDFQNLNQSKTLMITDVLPNGLC</sequence>
<gene>
    <name evidence="1" type="ORF">ICJ83_09790</name>
</gene>
<name>A0A8J6UCJ6_9FLAO</name>
<accession>A0A8J6UCJ6</accession>
<dbReference type="EMBL" id="JACVXB010000003">
    <property type="protein sequence ID" value="MBD0832424.1"/>
    <property type="molecule type" value="Genomic_DNA"/>
</dbReference>
<protein>
    <recommendedName>
        <fullName evidence="3">DUF11 domain-containing protein</fullName>
    </recommendedName>
</protein>
<dbReference type="AlphaFoldDB" id="A0A8J6UCJ6"/>
<reference evidence="1 2" key="1">
    <citation type="submission" date="2020-09" db="EMBL/GenBank/DDBJ databases">
        <title>TT11 complete genome.</title>
        <authorList>
            <person name="Wu Z."/>
        </authorList>
    </citation>
    <scope>NUCLEOTIDE SEQUENCE [LARGE SCALE GENOMIC DNA]</scope>
    <source>
        <strain evidence="1 2">TT11</strain>
    </source>
</reference>